<evidence type="ECO:0000313" key="2">
    <source>
        <dbReference type="EMBL" id="GLB44622.1"/>
    </source>
</evidence>
<accession>A0A9P3UTX5</accession>
<organism evidence="2 3">
    <name type="scientific">Lyophyllum shimeji</name>
    <name type="common">Hon-shimeji</name>
    <name type="synonym">Tricholoma shimeji</name>
    <dbReference type="NCBI Taxonomy" id="47721"/>
    <lineage>
        <taxon>Eukaryota</taxon>
        <taxon>Fungi</taxon>
        <taxon>Dikarya</taxon>
        <taxon>Basidiomycota</taxon>
        <taxon>Agaricomycotina</taxon>
        <taxon>Agaricomycetes</taxon>
        <taxon>Agaricomycetidae</taxon>
        <taxon>Agaricales</taxon>
        <taxon>Tricholomatineae</taxon>
        <taxon>Lyophyllaceae</taxon>
        <taxon>Lyophyllum</taxon>
    </lineage>
</organism>
<feature type="compositionally biased region" description="Basic residues" evidence="1">
    <location>
        <begin position="22"/>
        <end position="34"/>
    </location>
</feature>
<evidence type="ECO:0000256" key="1">
    <source>
        <dbReference type="SAM" id="MobiDB-lite"/>
    </source>
</evidence>
<gene>
    <name evidence="2" type="ORF">LshimejAT787_1702490</name>
</gene>
<dbReference type="EMBL" id="BRPK01000017">
    <property type="protein sequence ID" value="GLB44622.1"/>
    <property type="molecule type" value="Genomic_DNA"/>
</dbReference>
<protein>
    <submittedName>
        <fullName evidence="2">Uncharacterized protein</fullName>
    </submittedName>
</protein>
<name>A0A9P3UTX5_LYOSH</name>
<evidence type="ECO:0000313" key="3">
    <source>
        <dbReference type="Proteomes" id="UP001063166"/>
    </source>
</evidence>
<comment type="caution">
    <text evidence="2">The sequence shown here is derived from an EMBL/GenBank/DDBJ whole genome shotgun (WGS) entry which is preliminary data.</text>
</comment>
<proteinExistence type="predicted"/>
<keyword evidence="3" id="KW-1185">Reference proteome</keyword>
<reference evidence="2" key="1">
    <citation type="submission" date="2022-07" db="EMBL/GenBank/DDBJ databases">
        <title>The genome of Lyophyllum shimeji provides insight into the initial evolution of ectomycorrhizal fungal genome.</title>
        <authorList>
            <person name="Kobayashi Y."/>
            <person name="Shibata T."/>
            <person name="Hirakawa H."/>
            <person name="Shigenobu S."/>
            <person name="Nishiyama T."/>
            <person name="Yamada A."/>
            <person name="Hasebe M."/>
            <person name="Kawaguchi M."/>
        </authorList>
    </citation>
    <scope>NUCLEOTIDE SEQUENCE</scope>
    <source>
        <strain evidence="2">AT787</strain>
    </source>
</reference>
<dbReference type="Proteomes" id="UP001063166">
    <property type="component" value="Unassembled WGS sequence"/>
</dbReference>
<feature type="region of interest" description="Disordered" evidence="1">
    <location>
        <begin position="16"/>
        <end position="60"/>
    </location>
</feature>
<dbReference type="AlphaFoldDB" id="A0A9P3UTX5"/>
<sequence>MDLKIVEPPLDAAIDRGASHLHQPRKVIKRKKRHPFEDLVPPPPTRNSRPDVSTRKVYQLGQDLPLYPSRRFRAGK</sequence>